<reference evidence="2" key="1">
    <citation type="submission" date="2022-11" db="UniProtKB">
        <authorList>
            <consortium name="WormBaseParasite"/>
        </authorList>
    </citation>
    <scope>IDENTIFICATION</scope>
</reference>
<protein>
    <submittedName>
        <fullName evidence="2">Uncharacterized protein</fullName>
    </submittedName>
</protein>
<organism evidence="1 2">
    <name type="scientific">Panagrolaimus sp. ES5</name>
    <dbReference type="NCBI Taxonomy" id="591445"/>
    <lineage>
        <taxon>Eukaryota</taxon>
        <taxon>Metazoa</taxon>
        <taxon>Ecdysozoa</taxon>
        <taxon>Nematoda</taxon>
        <taxon>Chromadorea</taxon>
        <taxon>Rhabditida</taxon>
        <taxon>Tylenchina</taxon>
        <taxon>Panagrolaimomorpha</taxon>
        <taxon>Panagrolaimoidea</taxon>
        <taxon>Panagrolaimidae</taxon>
        <taxon>Panagrolaimus</taxon>
    </lineage>
</organism>
<evidence type="ECO:0000313" key="1">
    <source>
        <dbReference type="Proteomes" id="UP000887579"/>
    </source>
</evidence>
<name>A0AC34G350_9BILA</name>
<proteinExistence type="predicted"/>
<sequence>MPFNDVCENEKLKEGKYPNVNNSTLSLHIAAYENCVEAATNEFVEEESSGLIKNCENAKQIFAGVLSAIQNPFEFPRQQKNEGFKPEVMQFKTSQKLLNPNLSRKQRPKSKEDKLRERRKHFLDEPVQKELF</sequence>
<accession>A0AC34G350</accession>
<dbReference type="Proteomes" id="UP000887579">
    <property type="component" value="Unplaced"/>
</dbReference>
<evidence type="ECO:0000313" key="2">
    <source>
        <dbReference type="WBParaSite" id="ES5_v2.g24149.t1"/>
    </source>
</evidence>
<dbReference type="WBParaSite" id="ES5_v2.g24149.t1">
    <property type="protein sequence ID" value="ES5_v2.g24149.t1"/>
    <property type="gene ID" value="ES5_v2.g24149"/>
</dbReference>